<accession>J3NBH6</accession>
<dbReference type="EnsemblPlants" id="OB12G13340.1">
    <property type="protein sequence ID" value="OB12G13340.1"/>
    <property type="gene ID" value="OB12G13340"/>
</dbReference>
<feature type="region of interest" description="Disordered" evidence="1">
    <location>
        <begin position="1"/>
        <end position="56"/>
    </location>
</feature>
<dbReference type="HOGENOM" id="CLU_2164883_0_0_1"/>
<dbReference type="AlphaFoldDB" id="J3NBH6"/>
<evidence type="ECO:0000313" key="4">
    <source>
        <dbReference type="Proteomes" id="UP000006038"/>
    </source>
</evidence>
<proteinExistence type="predicted"/>
<organism evidence="3">
    <name type="scientific">Oryza brachyantha</name>
    <name type="common">malo sina</name>
    <dbReference type="NCBI Taxonomy" id="4533"/>
    <lineage>
        <taxon>Eukaryota</taxon>
        <taxon>Viridiplantae</taxon>
        <taxon>Streptophyta</taxon>
        <taxon>Embryophyta</taxon>
        <taxon>Tracheophyta</taxon>
        <taxon>Spermatophyta</taxon>
        <taxon>Magnoliopsida</taxon>
        <taxon>Liliopsida</taxon>
        <taxon>Poales</taxon>
        <taxon>Poaceae</taxon>
        <taxon>BOP clade</taxon>
        <taxon>Oryzoideae</taxon>
        <taxon>Oryzeae</taxon>
        <taxon>Oryzinae</taxon>
        <taxon>Oryza</taxon>
    </lineage>
</organism>
<feature type="compositionally biased region" description="Basic residues" evidence="1">
    <location>
        <begin position="1"/>
        <end position="17"/>
    </location>
</feature>
<keyword evidence="2" id="KW-0812">Transmembrane</keyword>
<reference evidence="3" key="1">
    <citation type="journal article" date="2013" name="Nat. Commun.">
        <title>Whole-genome sequencing of Oryza brachyantha reveals mechanisms underlying Oryza genome evolution.</title>
        <authorList>
            <person name="Chen J."/>
            <person name="Huang Q."/>
            <person name="Gao D."/>
            <person name="Wang J."/>
            <person name="Lang Y."/>
            <person name="Liu T."/>
            <person name="Li B."/>
            <person name="Bai Z."/>
            <person name="Luis Goicoechea J."/>
            <person name="Liang C."/>
            <person name="Chen C."/>
            <person name="Zhang W."/>
            <person name="Sun S."/>
            <person name="Liao Y."/>
            <person name="Zhang X."/>
            <person name="Yang L."/>
            <person name="Song C."/>
            <person name="Wang M."/>
            <person name="Shi J."/>
            <person name="Liu G."/>
            <person name="Liu J."/>
            <person name="Zhou H."/>
            <person name="Zhou W."/>
            <person name="Yu Q."/>
            <person name="An N."/>
            <person name="Chen Y."/>
            <person name="Cai Q."/>
            <person name="Wang B."/>
            <person name="Liu B."/>
            <person name="Min J."/>
            <person name="Huang Y."/>
            <person name="Wu H."/>
            <person name="Li Z."/>
            <person name="Zhang Y."/>
            <person name="Yin Y."/>
            <person name="Song W."/>
            <person name="Jiang J."/>
            <person name="Jackson S.A."/>
            <person name="Wing R.A."/>
            <person name="Wang J."/>
            <person name="Chen M."/>
        </authorList>
    </citation>
    <scope>NUCLEOTIDE SEQUENCE [LARGE SCALE GENOMIC DNA]</scope>
    <source>
        <strain evidence="3">cv. IRGC 101232</strain>
    </source>
</reference>
<keyword evidence="2" id="KW-0472">Membrane</keyword>
<keyword evidence="4" id="KW-1185">Reference proteome</keyword>
<sequence length="111" mass="12951">AVRLRRRRRGGRRRHGAAARDRRATRRGAQLGAGGRREDAQGPRPPPRPQCRPAPHRLPRLRMRRRVATRRSRAKVLTFLSPILILFPSLVFPAGYFDFFPFCEKDMKELR</sequence>
<protein>
    <submittedName>
        <fullName evidence="3">Uncharacterized protein</fullName>
    </submittedName>
</protein>
<dbReference type="Gramene" id="OB12G13340.1">
    <property type="protein sequence ID" value="OB12G13340.1"/>
    <property type="gene ID" value="OB12G13340"/>
</dbReference>
<feature type="compositionally biased region" description="Pro residues" evidence="1">
    <location>
        <begin position="43"/>
        <end position="52"/>
    </location>
</feature>
<evidence type="ECO:0000256" key="1">
    <source>
        <dbReference type="SAM" id="MobiDB-lite"/>
    </source>
</evidence>
<evidence type="ECO:0000313" key="3">
    <source>
        <dbReference type="EnsemblPlants" id="OB12G13340.1"/>
    </source>
</evidence>
<keyword evidence="2" id="KW-1133">Transmembrane helix</keyword>
<dbReference type="Proteomes" id="UP000006038">
    <property type="component" value="Chromosome 12"/>
</dbReference>
<evidence type="ECO:0000256" key="2">
    <source>
        <dbReference type="SAM" id="Phobius"/>
    </source>
</evidence>
<feature type="transmembrane region" description="Helical" evidence="2">
    <location>
        <begin position="74"/>
        <end position="97"/>
    </location>
</feature>
<name>J3NBH6_ORYBR</name>
<reference evidence="3" key="2">
    <citation type="submission" date="2013-04" db="UniProtKB">
        <authorList>
            <consortium name="EnsemblPlants"/>
        </authorList>
    </citation>
    <scope>IDENTIFICATION</scope>
</reference>